<evidence type="ECO:0000256" key="1">
    <source>
        <dbReference type="ARBA" id="ARBA00022884"/>
    </source>
</evidence>
<dbReference type="PANTHER" id="PTHR10693">
    <property type="entry name" value="RAS GTPASE-ACTIVATING PROTEIN-BINDING PROTEIN"/>
    <property type="match status" value="1"/>
</dbReference>
<feature type="compositionally biased region" description="Acidic residues" evidence="2">
    <location>
        <begin position="234"/>
        <end position="254"/>
    </location>
</feature>
<dbReference type="Pfam" id="PF02136">
    <property type="entry name" value="NTF2"/>
    <property type="match status" value="1"/>
</dbReference>
<dbReference type="GO" id="GO:0003729">
    <property type="term" value="F:mRNA binding"/>
    <property type="evidence" value="ECO:0007669"/>
    <property type="project" value="TreeGrafter"/>
</dbReference>
<dbReference type="Proteomes" id="UP001431209">
    <property type="component" value="Unassembled WGS sequence"/>
</dbReference>
<accession>A0AAW2YSD4</accession>
<dbReference type="GO" id="GO:1990904">
    <property type="term" value="C:ribonucleoprotein complex"/>
    <property type="evidence" value="ECO:0007669"/>
    <property type="project" value="TreeGrafter"/>
</dbReference>
<reference evidence="4 5" key="1">
    <citation type="submission" date="2024-03" db="EMBL/GenBank/DDBJ databases">
        <title>The Acrasis kona genome and developmental transcriptomes reveal deep origins of eukaryotic multicellular pathways.</title>
        <authorList>
            <person name="Sheikh S."/>
            <person name="Fu C.-J."/>
            <person name="Brown M.W."/>
            <person name="Baldauf S.L."/>
        </authorList>
    </citation>
    <scope>NUCLEOTIDE SEQUENCE [LARGE SCALE GENOMIC DNA]</scope>
    <source>
        <strain evidence="4 5">ATCC MYA-3509</strain>
    </source>
</reference>
<dbReference type="SUPFAM" id="SSF54427">
    <property type="entry name" value="NTF2-like"/>
    <property type="match status" value="1"/>
</dbReference>
<dbReference type="InterPro" id="IPR039539">
    <property type="entry name" value="Ras_GTPase_bind_prot"/>
</dbReference>
<evidence type="ECO:0000313" key="5">
    <source>
        <dbReference type="Proteomes" id="UP001431209"/>
    </source>
</evidence>
<dbReference type="PANTHER" id="PTHR10693:SF20">
    <property type="entry name" value="AT27578P"/>
    <property type="match status" value="1"/>
</dbReference>
<gene>
    <name evidence="4" type="ORF">AKO1_007462</name>
</gene>
<comment type="caution">
    <text evidence="4">The sequence shown here is derived from an EMBL/GenBank/DDBJ whole genome shotgun (WGS) entry which is preliminary data.</text>
</comment>
<dbReference type="PROSITE" id="PS50177">
    <property type="entry name" value="NTF2_DOMAIN"/>
    <property type="match status" value="1"/>
</dbReference>
<proteinExistence type="predicted"/>
<evidence type="ECO:0000256" key="2">
    <source>
        <dbReference type="SAM" id="MobiDB-lite"/>
    </source>
</evidence>
<evidence type="ECO:0000313" key="4">
    <source>
        <dbReference type="EMBL" id="KAL0479851.1"/>
    </source>
</evidence>
<dbReference type="InterPro" id="IPR018222">
    <property type="entry name" value="Nuclear_transport_factor_2_euk"/>
</dbReference>
<feature type="domain" description="NTF2" evidence="3">
    <location>
        <begin position="9"/>
        <end position="131"/>
    </location>
</feature>
<dbReference type="EMBL" id="JAOPGA020000603">
    <property type="protein sequence ID" value="KAL0479851.1"/>
    <property type="molecule type" value="Genomic_DNA"/>
</dbReference>
<dbReference type="CDD" id="cd00780">
    <property type="entry name" value="NTF2"/>
    <property type="match status" value="1"/>
</dbReference>
<evidence type="ECO:0000259" key="3">
    <source>
        <dbReference type="PROSITE" id="PS50177"/>
    </source>
</evidence>
<dbReference type="AlphaFoldDB" id="A0AAW2YSD4"/>
<dbReference type="InterPro" id="IPR032710">
    <property type="entry name" value="NTF2-like_dom_sf"/>
</dbReference>
<dbReference type="GO" id="GO:0005829">
    <property type="term" value="C:cytosol"/>
    <property type="evidence" value="ECO:0007669"/>
    <property type="project" value="TreeGrafter"/>
</dbReference>
<feature type="compositionally biased region" description="Polar residues" evidence="2">
    <location>
        <begin position="191"/>
        <end position="209"/>
    </location>
</feature>
<feature type="compositionally biased region" description="Basic and acidic residues" evidence="2">
    <location>
        <begin position="324"/>
        <end position="342"/>
    </location>
</feature>
<keyword evidence="1" id="KW-0694">RNA-binding</keyword>
<organism evidence="4 5">
    <name type="scientific">Acrasis kona</name>
    <dbReference type="NCBI Taxonomy" id="1008807"/>
    <lineage>
        <taxon>Eukaryota</taxon>
        <taxon>Discoba</taxon>
        <taxon>Heterolobosea</taxon>
        <taxon>Tetramitia</taxon>
        <taxon>Eutetramitia</taxon>
        <taxon>Acrasidae</taxon>
        <taxon>Acrasis</taxon>
    </lineage>
</organism>
<keyword evidence="5" id="KW-1185">Reference proteome</keyword>
<name>A0AAW2YSD4_9EUKA</name>
<sequence length="342" mass="37605">MSEPTPTQVGYSFVSVYYTTLIQDPHSLFKFYKDESQLTHRVNIHEEGELLATGLEDIKDRIARLVGEEEDAKVKLVFVDSQKSLDGGVFVSVEGQISFKTEEPLKKFTQSFLLVPQQPTGYFVMNDVFRFVSPSSSTAATSSEVGDLNVPSQNVAANPASVEPRRSHYASSSTSSSKLADVDEVSEPDSTDATIGASSVTGVDDSMSQMMKDVEEGGSAMNQSESAQNLNQLNEDEEEEEEEQDNSEGNESDEQAAAAQSSPTKSSQEPVVDKKETPPKTYSSWSHVVGGVEYTPSETPTTNNTQESNNSNNTNNNTSRPKREKSDRSRNENRKPRSRDEQ</sequence>
<feature type="compositionally biased region" description="Low complexity" evidence="2">
    <location>
        <begin position="295"/>
        <end position="319"/>
    </location>
</feature>
<dbReference type="InterPro" id="IPR002075">
    <property type="entry name" value="NTF2_dom"/>
</dbReference>
<protein>
    <submittedName>
        <fullName evidence="4">Nxt3</fullName>
    </submittedName>
</protein>
<dbReference type="Gene3D" id="3.10.450.50">
    <property type="match status" value="1"/>
</dbReference>
<feature type="region of interest" description="Disordered" evidence="2">
    <location>
        <begin position="140"/>
        <end position="342"/>
    </location>
</feature>